<dbReference type="Gene3D" id="3.30.70.2190">
    <property type="match status" value="1"/>
</dbReference>
<dbReference type="OrthoDB" id="5332616at2759"/>
<dbReference type="InterPro" id="IPR016166">
    <property type="entry name" value="FAD-bd_PCMH"/>
</dbReference>
<dbReference type="GO" id="GO:0005739">
    <property type="term" value="C:mitochondrion"/>
    <property type="evidence" value="ECO:0007669"/>
    <property type="project" value="TreeGrafter"/>
</dbReference>
<reference evidence="8" key="1">
    <citation type="journal article" date="2013" name="Ind. Biotechnol.">
        <title>Comparative genomics analysis of Trichoderma reesei strains.</title>
        <authorList>
            <person name="Koike H."/>
            <person name="Aerts A."/>
            <person name="LaButti K."/>
            <person name="Grigoriev I.V."/>
            <person name="Baker S.E."/>
        </authorList>
    </citation>
    <scope>NUCLEOTIDE SEQUENCE [LARGE SCALE GENOMIC DNA]</scope>
    <source>
        <strain evidence="8">ATCC 56765 / BCRC 32924 / NRRL 11460 / Rut C-30</strain>
    </source>
</reference>
<dbReference type="PANTHER" id="PTHR43716:SF1">
    <property type="entry name" value="D-2-HYDROXYGLUTARATE DEHYDROGENASE, MITOCHONDRIAL"/>
    <property type="match status" value="1"/>
</dbReference>
<organism evidence="7 8">
    <name type="scientific">Hypocrea jecorina (strain ATCC 56765 / BCRC 32924 / NRRL 11460 / Rut C-30)</name>
    <name type="common">Trichoderma reesei</name>
    <dbReference type="NCBI Taxonomy" id="1344414"/>
    <lineage>
        <taxon>Eukaryota</taxon>
        <taxon>Fungi</taxon>
        <taxon>Dikarya</taxon>
        <taxon>Ascomycota</taxon>
        <taxon>Pezizomycotina</taxon>
        <taxon>Sordariomycetes</taxon>
        <taxon>Hypocreomycetidae</taxon>
        <taxon>Hypocreales</taxon>
        <taxon>Hypocreaceae</taxon>
        <taxon>Trichoderma</taxon>
    </lineage>
</organism>
<dbReference type="PANTHER" id="PTHR43716">
    <property type="entry name" value="D-2-HYDROXYGLUTARATE DEHYDROGENASE, MITOCHONDRIAL"/>
    <property type="match status" value="1"/>
</dbReference>
<keyword evidence="3" id="KW-0274">FAD</keyword>
<dbReference type="HOGENOM" id="CLU_009238_0_0_1"/>
<dbReference type="InterPro" id="IPR016167">
    <property type="entry name" value="FAD-bd_PCMH_sub1"/>
</dbReference>
<evidence type="ECO:0000313" key="7">
    <source>
        <dbReference type="EMBL" id="ETS05544.1"/>
    </source>
</evidence>
<dbReference type="GO" id="GO:0016614">
    <property type="term" value="F:oxidoreductase activity, acting on CH-OH group of donors"/>
    <property type="evidence" value="ECO:0007669"/>
    <property type="project" value="UniProtKB-ARBA"/>
</dbReference>
<dbReference type="Proteomes" id="UP000024376">
    <property type="component" value="Unassembled WGS sequence"/>
</dbReference>
<evidence type="ECO:0000256" key="1">
    <source>
        <dbReference type="ARBA" id="ARBA00001974"/>
    </source>
</evidence>
<dbReference type="FunFam" id="3.30.70.2740:FF:000002">
    <property type="entry name" value="D-2-hydroxyglutarate dehydrogenase mitochondrial"/>
    <property type="match status" value="1"/>
</dbReference>
<dbReference type="InterPro" id="IPR016169">
    <property type="entry name" value="FAD-bd_PCMH_sub2"/>
</dbReference>
<dbReference type="Pfam" id="PF02913">
    <property type="entry name" value="FAD-oxidase_C"/>
    <property type="match status" value="1"/>
</dbReference>
<feature type="compositionally biased region" description="Low complexity" evidence="5">
    <location>
        <begin position="605"/>
        <end position="614"/>
    </location>
</feature>
<protein>
    <recommendedName>
        <fullName evidence="6">FAD-binding PCMH-type domain-containing protein</fullName>
    </recommendedName>
</protein>
<gene>
    <name evidence="7" type="ORF">M419DRAFT_23753</name>
</gene>
<dbReference type="SUPFAM" id="SSF55103">
    <property type="entry name" value="FAD-linked oxidases, C-terminal domain"/>
    <property type="match status" value="1"/>
</dbReference>
<dbReference type="SUPFAM" id="SSF56176">
    <property type="entry name" value="FAD-binding/transporter-associated domain-like"/>
    <property type="match status" value="1"/>
</dbReference>
<comment type="cofactor">
    <cofactor evidence="1">
        <name>FAD</name>
        <dbReference type="ChEBI" id="CHEBI:57692"/>
    </cofactor>
</comment>
<accession>A0A024SLM9</accession>
<dbReference type="EMBL" id="KI911140">
    <property type="protein sequence ID" value="ETS05544.1"/>
    <property type="molecule type" value="Genomic_DNA"/>
</dbReference>
<evidence type="ECO:0000256" key="2">
    <source>
        <dbReference type="ARBA" id="ARBA00022630"/>
    </source>
</evidence>
<dbReference type="InterPro" id="IPR036318">
    <property type="entry name" value="FAD-bd_PCMH-like_sf"/>
</dbReference>
<proteinExistence type="predicted"/>
<dbReference type="InterPro" id="IPR051264">
    <property type="entry name" value="FAD-oxidored/transferase_4"/>
</dbReference>
<dbReference type="InterPro" id="IPR004113">
    <property type="entry name" value="FAD-bd_oxidored_4_C"/>
</dbReference>
<dbReference type="Pfam" id="PF01565">
    <property type="entry name" value="FAD_binding_4"/>
    <property type="match status" value="1"/>
</dbReference>
<dbReference type="InterPro" id="IPR016164">
    <property type="entry name" value="FAD-linked_Oxase-like_C"/>
</dbReference>
<feature type="domain" description="FAD-binding PCMH-type" evidence="6">
    <location>
        <begin position="116"/>
        <end position="295"/>
    </location>
</feature>
<dbReference type="KEGG" id="trr:M419DRAFT_23753"/>
<dbReference type="GO" id="GO:0019752">
    <property type="term" value="P:carboxylic acid metabolic process"/>
    <property type="evidence" value="ECO:0007669"/>
    <property type="project" value="UniProtKB-ARBA"/>
</dbReference>
<name>A0A024SLM9_HYPJR</name>
<keyword evidence="4" id="KW-0560">Oxidoreductase</keyword>
<keyword evidence="2" id="KW-0285">Flavoprotein</keyword>
<dbReference type="FunFam" id="3.30.70.2190:FF:000001">
    <property type="entry name" value="D-2-hydroxyglutarate dehydrogenase mitochondrial"/>
    <property type="match status" value="1"/>
</dbReference>
<feature type="region of interest" description="Disordered" evidence="5">
    <location>
        <begin position="567"/>
        <end position="614"/>
    </location>
</feature>
<feature type="compositionally biased region" description="Basic residues" evidence="5">
    <location>
        <begin position="576"/>
        <end position="590"/>
    </location>
</feature>
<evidence type="ECO:0000256" key="3">
    <source>
        <dbReference type="ARBA" id="ARBA00022827"/>
    </source>
</evidence>
<sequence>MVARTRLSQALRAPSRRIAAIGSASLAPRASIAPVRCLATSAPRLLARSPAVQHLAKLTSETYPGLKRDARFATLTAEDVAHFKKLLGGEHAVIDGANAAAEDDLKPFNEDWMHKYRGQSRLVLKPASTDEVSQILKYCNERKLAVVPQGGNTGLVGGSVPIFDEIIINMSRMNQIHSFDDVSGSLVLDAGVILEVADQYLAERGYIFPLDLGAKGSCQVGGNVATNAGGLRLLRYGSLHGNVLGMEAVLPDGTVMNDLCALRKNNTGYDLKQLFIGGEGTIGIITKLVIQCPQRSAAVNVAFFGLESYEKAQLAFREAKKQLGEILSAFELMDSRSQEIVHQIKGEDRPLEGEHPFYCLIETSGSNGDHDYEKLEKFLEDVLTKEIVVDGVLAQGESQAKALWSWRESITECIGHGGGVYKYDVSIPLAEMYLLVEDVKARMEKLGLIGESEEHPVSAVVGYGHMGDSNLHLNVAVRRYDAKVEEALEPFVYEWIAKRNGSISAEHGLGLAKKKFVQYSRNDTVIGLMKQIKNLYDPCSNERPFCQNCISSGRTCEGYERERVFITGTPENKGRVASHPKKTTPSKKPKASPSPSVKADEPESSRSSSVFSSSPLFQPLAPLTSAWDDYVRLSSGGQGGAGFPALITALQTSLHNMARLEVPAGGDGNDASPTGLLSAIQFPPYTAAELLPVADDSFGMNAQCFVRQKATNAEHDSTESYCAFLFEHDSSGASWRLTPEQMTRLGPHYFASFPNHHFFVRVYRPVAMSIALLSRRDTFLRRLEWTTLPWEQHPKSTLDHLFDIILQLPALFEQVDRILLLDATLARRTRAQELLHHCLVVNGQFRQWLQEAYRGTEEHPYPFWAEELRSPGGAIPFANAYTFRDGVTSLMFVYYWMAMIPFHRCIEHIYMAFFQPVVDAYPAPWPELPPNLQIDPTHYQDGRELAANICRGLDSALDLTVQPDLLLGPMTVALDFYREVNAASQDGVLEILWLDGFKKRLWAKAQAVTSVLQSHKWSEVAKF</sequence>
<evidence type="ECO:0000259" key="6">
    <source>
        <dbReference type="PROSITE" id="PS51387"/>
    </source>
</evidence>
<dbReference type="FunFam" id="3.30.465.10:FF:000053">
    <property type="entry name" value="D-lactate dehydrogenase (Cytochrome), putative"/>
    <property type="match status" value="1"/>
</dbReference>
<dbReference type="Gene3D" id="3.30.70.2740">
    <property type="match status" value="1"/>
</dbReference>
<evidence type="ECO:0000256" key="4">
    <source>
        <dbReference type="ARBA" id="ARBA00023002"/>
    </source>
</evidence>
<dbReference type="AlphaFoldDB" id="A0A024SLM9"/>
<dbReference type="Gene3D" id="3.30.465.10">
    <property type="match status" value="1"/>
</dbReference>
<dbReference type="PROSITE" id="PS51387">
    <property type="entry name" value="FAD_PCMH"/>
    <property type="match status" value="1"/>
</dbReference>
<evidence type="ECO:0000256" key="5">
    <source>
        <dbReference type="SAM" id="MobiDB-lite"/>
    </source>
</evidence>
<evidence type="ECO:0000313" key="8">
    <source>
        <dbReference type="Proteomes" id="UP000024376"/>
    </source>
</evidence>
<dbReference type="FunFam" id="3.30.43.10:FF:000002">
    <property type="entry name" value="D-2-hydroxyglutarate dehydrogenase, mitochondrial"/>
    <property type="match status" value="1"/>
</dbReference>
<dbReference type="InterPro" id="IPR006094">
    <property type="entry name" value="Oxid_FAD_bind_N"/>
</dbReference>
<dbReference type="GO" id="GO:0071949">
    <property type="term" value="F:FAD binding"/>
    <property type="evidence" value="ECO:0007669"/>
    <property type="project" value="InterPro"/>
</dbReference>
<dbReference type="Gene3D" id="3.30.43.10">
    <property type="entry name" value="Uridine Diphospho-n-acetylenolpyruvylglucosamine Reductase, domain 2"/>
    <property type="match status" value="1"/>
</dbReference>